<feature type="non-terminal residue" evidence="16">
    <location>
        <position position="689"/>
    </location>
</feature>
<keyword evidence="9 15" id="KW-0973">c-di-GMP</keyword>
<dbReference type="eggNOG" id="COG1215">
    <property type="taxonomic scope" value="Bacteria"/>
</dbReference>
<dbReference type="Gene3D" id="2.60.120.260">
    <property type="entry name" value="Galactose-binding domain-like"/>
    <property type="match status" value="2"/>
</dbReference>
<dbReference type="InterPro" id="IPR018513">
    <property type="entry name" value="Cell_synthase_bac"/>
</dbReference>
<dbReference type="Proteomes" id="UP000016368">
    <property type="component" value="Unassembled WGS sequence"/>
</dbReference>
<evidence type="ECO:0000256" key="15">
    <source>
        <dbReference type="RuleBase" id="RU365021"/>
    </source>
</evidence>
<evidence type="ECO:0000256" key="13">
    <source>
        <dbReference type="ARBA" id="ARBA00023136"/>
    </source>
</evidence>
<evidence type="ECO:0000256" key="12">
    <source>
        <dbReference type="ARBA" id="ARBA00022989"/>
    </source>
</evidence>
<organism evidence="16 17">
    <name type="scientific">Hylemonella gracilis ATCC 19624</name>
    <dbReference type="NCBI Taxonomy" id="887062"/>
    <lineage>
        <taxon>Bacteria</taxon>
        <taxon>Pseudomonadati</taxon>
        <taxon>Pseudomonadota</taxon>
        <taxon>Betaproteobacteria</taxon>
        <taxon>Burkholderiales</taxon>
        <taxon>Comamonadaceae</taxon>
        <taxon>Hylemonella</taxon>
    </lineage>
</organism>
<protein>
    <recommendedName>
        <fullName evidence="6 15">Cyclic di-GMP-binding protein</fullName>
    </recommendedName>
    <alternativeName>
        <fullName evidence="14 15">Cellulose synthase regulatory subunit</fullName>
    </alternativeName>
</protein>
<evidence type="ECO:0000256" key="8">
    <source>
        <dbReference type="ARBA" id="ARBA00022519"/>
    </source>
</evidence>
<reference evidence="16 17" key="1">
    <citation type="journal article" date="2011" name="EMBO J.">
        <title>Structural diversity of bacterial flagellar motors.</title>
        <authorList>
            <person name="Chen S."/>
            <person name="Beeby M."/>
            <person name="Murphy G.E."/>
            <person name="Leadbetter J.R."/>
            <person name="Hendrixson D.R."/>
            <person name="Briegel A."/>
            <person name="Li Z."/>
            <person name="Shi J."/>
            <person name="Tocheva E.I."/>
            <person name="Muller A."/>
            <person name="Dobro M.J."/>
            <person name="Jensen G.J."/>
        </authorList>
    </citation>
    <scope>NUCLEOTIDE SEQUENCE [LARGE SCALE GENOMIC DNA]</scope>
    <source>
        <strain evidence="16 17">ATCC 19624</strain>
    </source>
</reference>
<dbReference type="GO" id="GO:0030244">
    <property type="term" value="P:cellulose biosynthetic process"/>
    <property type="evidence" value="ECO:0007669"/>
    <property type="project" value="UniProtKB-KW"/>
</dbReference>
<evidence type="ECO:0000313" key="16">
    <source>
        <dbReference type="EMBL" id="EGI77357.1"/>
    </source>
</evidence>
<dbReference type="PRINTS" id="PR01440">
    <property type="entry name" value="CELLSNTHASEB"/>
</dbReference>
<evidence type="ECO:0000256" key="14">
    <source>
        <dbReference type="ARBA" id="ARBA00033444"/>
    </source>
</evidence>
<proteinExistence type="inferred from homology"/>
<comment type="similarity">
    <text evidence="4 15">Belongs to the AcsB/BcsB family.</text>
</comment>
<evidence type="ECO:0000256" key="9">
    <source>
        <dbReference type="ARBA" id="ARBA00022636"/>
    </source>
</evidence>
<comment type="pathway">
    <text evidence="3 15">Glycan metabolism; bacterial cellulose biosynthesis.</text>
</comment>
<dbReference type="PANTHER" id="PTHR39083:SF1">
    <property type="entry name" value="CYCLIC DI-GMP-BINDING PROTEIN"/>
    <property type="match status" value="1"/>
</dbReference>
<dbReference type="GO" id="GO:0006011">
    <property type="term" value="P:UDP-alpha-D-glucose metabolic process"/>
    <property type="evidence" value="ECO:0007669"/>
    <property type="project" value="InterPro"/>
</dbReference>
<keyword evidence="7 15" id="KW-1003">Cell membrane</keyword>
<dbReference type="EMBL" id="AEGR01000050">
    <property type="protein sequence ID" value="EGI77357.1"/>
    <property type="molecule type" value="Genomic_DNA"/>
</dbReference>
<name>F3KSG3_9BURK</name>
<evidence type="ECO:0000256" key="2">
    <source>
        <dbReference type="ARBA" id="ARBA00004377"/>
    </source>
</evidence>
<sequence>MPTVSNTTASPLPTRVRRLNLGQLGNQTAFRLRTTEGRADINFGLRADELVTQAVLRLRYAYSPALIPGQSHIKVLLNDEVMTTLPLTANNAGQPVTQEVTIDPRFIVDFNRLTLQFVGHYAQNCELSGHSSLWADVSGASELELTVRPIELRNDLARLPEPFFDPRDLGRLNLPFVFAAQPSPATLRAAGITASWFGQLAAWRGARFTAHLDGVDGALPAGHALVFATNSERPAWLAQTPPFTGPGLSMLSNPGDGGSRLLLVSGRDGEDLRVAADALVRGAIALSGSQVAVQPGPAAPARAPYDAPNWVRMDRPTTFGELVQTPEQLQAAGRQTDSIRVDLRIPPDLYAWKSQGVPVDLKFRYTPPVRAGESRMTMSLNQSLVQAFNLRASEPGRGEERSWSLPLMDKGLAVERQRVVLSPFQLAPRSQLQYAYSFATHRGADCENPAVDNARGAVDPDSTIDFSGYPHYVELPQLSHFASLGFPFTRYADLSQTAVVVPEQPGRDDIETLLTLLGRMGESTGTPATQVAVVGPRQVDTVRDRDLLLIGTAPAQPLLQDWKEHLPAVVAGTQRSVSQPARPGTALYGGFGLPRETRSVTQERIEATGPLAALLGFESPLASGRSVVVVTAGESRDLPKVLDALDTQASAMHGSVVFVRSLRDPFSGRDTVKGESIAVGPTYTNGVLP</sequence>
<dbReference type="NCBIfam" id="NF008323">
    <property type="entry name" value="PRK11114.1-1"/>
    <property type="match status" value="1"/>
</dbReference>
<dbReference type="STRING" id="887062.HGR_06961"/>
<keyword evidence="13" id="KW-0472">Membrane</keyword>
<evidence type="ECO:0000256" key="6">
    <source>
        <dbReference type="ARBA" id="ARBA00021844"/>
    </source>
</evidence>
<evidence type="ECO:0000256" key="10">
    <source>
        <dbReference type="ARBA" id="ARBA00022692"/>
    </source>
</evidence>
<dbReference type="AlphaFoldDB" id="F3KSG3"/>
<comment type="function">
    <text evidence="1 15">Binds the cellulose synthase activator, bis-(3'-5') cyclic diguanylic acid (c-di-GMP).</text>
</comment>
<evidence type="ECO:0000256" key="1">
    <source>
        <dbReference type="ARBA" id="ARBA00002057"/>
    </source>
</evidence>
<dbReference type="RefSeq" id="WP_006297427.1">
    <property type="nucleotide sequence ID" value="NZ_AEGR01000050.1"/>
</dbReference>
<dbReference type="UniPathway" id="UPA00694"/>
<keyword evidence="10" id="KW-0812">Transmembrane</keyword>
<comment type="subunit">
    <text evidence="5 15">Tightly associated with the cellulose synthase catalytic subunit.</text>
</comment>
<evidence type="ECO:0000256" key="4">
    <source>
        <dbReference type="ARBA" id="ARBA00010714"/>
    </source>
</evidence>
<keyword evidence="12" id="KW-1133">Transmembrane helix</keyword>
<accession>F3KSG3</accession>
<dbReference type="GO" id="GO:0005886">
    <property type="term" value="C:plasma membrane"/>
    <property type="evidence" value="ECO:0007669"/>
    <property type="project" value="UniProtKB-SubCell"/>
</dbReference>
<evidence type="ECO:0000256" key="5">
    <source>
        <dbReference type="ARBA" id="ARBA00011437"/>
    </source>
</evidence>
<evidence type="ECO:0000256" key="11">
    <source>
        <dbReference type="ARBA" id="ARBA00022916"/>
    </source>
</evidence>
<evidence type="ECO:0000313" key="17">
    <source>
        <dbReference type="Proteomes" id="UP000016368"/>
    </source>
</evidence>
<comment type="caution">
    <text evidence="16">The sequence shown here is derived from an EMBL/GenBank/DDBJ whole genome shotgun (WGS) entry which is preliminary data.</text>
</comment>
<keyword evidence="11 15" id="KW-0135">Cellulose biosynthesis</keyword>
<comment type="subcellular location">
    <subcellularLocation>
        <location evidence="2">Cell inner membrane</location>
        <topology evidence="2">Single-pass membrane protein</topology>
    </subcellularLocation>
</comment>
<evidence type="ECO:0000256" key="7">
    <source>
        <dbReference type="ARBA" id="ARBA00022475"/>
    </source>
</evidence>
<evidence type="ECO:0000256" key="3">
    <source>
        <dbReference type="ARBA" id="ARBA00005186"/>
    </source>
</evidence>
<dbReference type="InterPro" id="IPR003920">
    <property type="entry name" value="Cell_synth_B"/>
</dbReference>
<gene>
    <name evidence="16" type="ORF">HGR_06961</name>
</gene>
<dbReference type="Pfam" id="PF03170">
    <property type="entry name" value="BcsB"/>
    <property type="match status" value="1"/>
</dbReference>
<keyword evidence="17" id="KW-1185">Reference proteome</keyword>
<dbReference type="PANTHER" id="PTHR39083">
    <property type="entry name" value="CYCLIC DI-GMP-BINDING PROTEIN"/>
    <property type="match status" value="1"/>
</dbReference>
<keyword evidence="8 15" id="KW-0997">Cell inner membrane</keyword>